<evidence type="ECO:0000256" key="6">
    <source>
        <dbReference type="ARBA" id="ARBA00023128"/>
    </source>
</evidence>
<comment type="similarity">
    <text evidence="2">Belongs to the enoyl-CoA hydratase/isomerase family.</text>
</comment>
<organism evidence="10 11">
    <name type="scientific">Pan paniscus</name>
    <name type="common">Pygmy chimpanzee</name>
    <name type="synonym">Bonobo</name>
    <dbReference type="NCBI Taxonomy" id="9597"/>
    <lineage>
        <taxon>Eukaryota</taxon>
        <taxon>Metazoa</taxon>
        <taxon>Chordata</taxon>
        <taxon>Craniata</taxon>
        <taxon>Vertebrata</taxon>
        <taxon>Euteleostomi</taxon>
        <taxon>Mammalia</taxon>
        <taxon>Eutheria</taxon>
        <taxon>Euarchontoglires</taxon>
        <taxon>Primates</taxon>
        <taxon>Haplorrhini</taxon>
        <taxon>Catarrhini</taxon>
        <taxon>Hominidae</taxon>
        <taxon>Pan</taxon>
    </lineage>
</organism>
<dbReference type="SUPFAM" id="SSF52096">
    <property type="entry name" value="ClpP/crotonase"/>
    <property type="match status" value="1"/>
</dbReference>
<comment type="subcellular location">
    <subcellularLocation>
        <location evidence="1">Mitochondrion</location>
    </subcellularLocation>
</comment>
<evidence type="ECO:0000256" key="8">
    <source>
        <dbReference type="ARBA" id="ARBA00040545"/>
    </source>
</evidence>
<dbReference type="Pfam" id="PF00378">
    <property type="entry name" value="ECH_1"/>
    <property type="match status" value="1"/>
</dbReference>
<keyword evidence="3" id="KW-0276">Fatty acid metabolism</keyword>
<dbReference type="InterPro" id="IPR029045">
    <property type="entry name" value="ClpP/crotonase-like_dom_sf"/>
</dbReference>
<dbReference type="Proteomes" id="UP000240080">
    <property type="component" value="Chromosome 10"/>
</dbReference>
<dbReference type="PANTHER" id="PTHR43602:SF1">
    <property type="entry name" value="ENOYL-COA HYDRATASE DOMAIN-CONTAINING PROTEIN 3, MITOCHONDRIAL"/>
    <property type="match status" value="1"/>
</dbReference>
<feature type="region of interest" description="Disordered" evidence="9">
    <location>
        <begin position="26"/>
        <end position="81"/>
    </location>
</feature>
<name>A0A2R8ZIC4_PANPA</name>
<dbReference type="InterPro" id="IPR001753">
    <property type="entry name" value="Enoyl-CoA_hydra/iso"/>
</dbReference>
<reference evidence="10 11" key="1">
    <citation type="journal article" date="2012" name="Nature">
        <title>The bonobo genome compared with the chimpanzee and human genomes.</title>
        <authorList>
            <person name="Prufer K."/>
            <person name="Munch K."/>
            <person name="Hellmann I."/>
            <person name="Akagi K."/>
            <person name="Miller J.R."/>
            <person name="Walenz B."/>
            <person name="Koren S."/>
            <person name="Sutton G."/>
            <person name="Kodira C."/>
            <person name="Winer R."/>
            <person name="Knight J.R."/>
            <person name="Mullikin J.C."/>
            <person name="Meader S.J."/>
            <person name="Ponting C.P."/>
            <person name="Lunter G."/>
            <person name="Higashino S."/>
            <person name="Hobolth A."/>
            <person name="Dutheil J."/>
            <person name="Karakoc E."/>
            <person name="Alkan C."/>
            <person name="Sajjadian S."/>
            <person name="Catacchio C.R."/>
            <person name="Ventura M."/>
            <person name="Marques-Bonet T."/>
            <person name="Eichler E.E."/>
            <person name="Andre C."/>
            <person name="Atencia R."/>
            <person name="Mugisha L."/>
            <person name="Junhold J."/>
            <person name="Patterson N."/>
            <person name="Siebauer M."/>
            <person name="Good J.M."/>
            <person name="Fischer A."/>
            <person name="Ptak S.E."/>
            <person name="Lachmann M."/>
            <person name="Symer D.E."/>
            <person name="Mailund T."/>
            <person name="Schierup M.H."/>
            <person name="Andres A.M."/>
            <person name="Kelso J."/>
            <person name="Paabo S."/>
        </authorList>
    </citation>
    <scope>NUCLEOTIDE SEQUENCE [LARGE SCALE GENOMIC DNA]</scope>
</reference>
<dbReference type="InterPro" id="IPR014748">
    <property type="entry name" value="Enoyl-CoA_hydra_C"/>
</dbReference>
<dbReference type="EMBL" id="AJFE02098010">
    <property type="status" value="NOT_ANNOTATED_CDS"/>
    <property type="molecule type" value="Genomic_DNA"/>
</dbReference>
<evidence type="ECO:0000256" key="1">
    <source>
        <dbReference type="ARBA" id="ARBA00004173"/>
    </source>
</evidence>
<reference evidence="10" key="3">
    <citation type="submission" date="2025-09" db="UniProtKB">
        <authorList>
            <consortium name="Ensembl"/>
        </authorList>
    </citation>
    <scope>IDENTIFICATION</scope>
</reference>
<evidence type="ECO:0000256" key="3">
    <source>
        <dbReference type="ARBA" id="ARBA00022832"/>
    </source>
</evidence>
<keyword evidence="4" id="KW-0809">Transit peptide</keyword>
<dbReference type="PANTHER" id="PTHR43602">
    <property type="match status" value="1"/>
</dbReference>
<keyword evidence="6" id="KW-0496">Mitochondrion</keyword>
<dbReference type="Gene3D" id="1.10.12.10">
    <property type="entry name" value="Lyase 2-enoyl-coa Hydratase, Chain A, domain 2"/>
    <property type="match status" value="1"/>
</dbReference>
<evidence type="ECO:0000313" key="10">
    <source>
        <dbReference type="Ensembl" id="ENSPPAP00000004717.1"/>
    </source>
</evidence>
<evidence type="ECO:0000256" key="7">
    <source>
        <dbReference type="ARBA" id="ARBA00037410"/>
    </source>
</evidence>
<accession>A0A2R8ZIC4</accession>
<proteinExistence type="inferred from homology"/>
<sequence length="328" mass="35146">MRGHKALKSQRPRSQALHVLALQARGVSQAAPGRAGSSRWGRVGVRAPPLTRGGPGEPEPRLRPWGGNSPCPGPGPGSETRRNIVLSNPKKRNALSLAMLKSLQSDILHDADSNDLKVIIISAEGPVFSSGHDLKELTEEQGRDYHAEVFQTCSKVMMHIRNHPVPVIAMVNGLATAAGCQLVASCDIAVASDKSSFATPGVNIGLFCSTPGVALARAVPRKVALEMLFTGEPISAQEALLHGLLSKVVPEAELQEETMRIARKIASLSRPVVSLGKATFYKQLPQDLGTAYYLTSQAMVDNLALRDGQEGITAFLQKRKPVWSHEPA</sequence>
<dbReference type="AlphaFoldDB" id="A0A2R8ZIC4"/>
<dbReference type="Gene3D" id="3.90.226.10">
    <property type="entry name" value="2-enoyl-CoA Hydratase, Chain A, domain 1"/>
    <property type="match status" value="1"/>
</dbReference>
<reference evidence="10" key="2">
    <citation type="submission" date="2025-08" db="UniProtKB">
        <authorList>
            <consortium name="Ensembl"/>
        </authorList>
    </citation>
    <scope>IDENTIFICATION</scope>
</reference>
<evidence type="ECO:0000313" key="11">
    <source>
        <dbReference type="Proteomes" id="UP000240080"/>
    </source>
</evidence>
<dbReference type="EMBL" id="AJFE02098009">
    <property type="status" value="NOT_ANNOTATED_CDS"/>
    <property type="molecule type" value="Genomic_DNA"/>
</dbReference>
<dbReference type="Bgee" id="ENSPPAG00000019724">
    <property type="expression patterns" value="Expressed in liver and 6 other cell types or tissues"/>
</dbReference>
<evidence type="ECO:0000256" key="4">
    <source>
        <dbReference type="ARBA" id="ARBA00022946"/>
    </source>
</evidence>
<comment type="function">
    <text evidence="7">May play a role in fatty acid biosynthesis and insulin sensitivity.</text>
</comment>
<dbReference type="GO" id="GO:0006631">
    <property type="term" value="P:fatty acid metabolic process"/>
    <property type="evidence" value="ECO:0007669"/>
    <property type="project" value="UniProtKB-KW"/>
</dbReference>
<evidence type="ECO:0000256" key="9">
    <source>
        <dbReference type="SAM" id="MobiDB-lite"/>
    </source>
</evidence>
<dbReference type="GeneTree" id="ENSGT00940000157926"/>
<dbReference type="GO" id="GO:0016836">
    <property type="term" value="F:hydro-lyase activity"/>
    <property type="evidence" value="ECO:0007669"/>
    <property type="project" value="TreeGrafter"/>
</dbReference>
<protein>
    <recommendedName>
        <fullName evidence="8">Enoyl-CoA hydratase domain-containing protein 3, mitochondrial</fullName>
    </recommendedName>
</protein>
<keyword evidence="5" id="KW-0443">Lipid metabolism</keyword>
<dbReference type="CDD" id="cd06558">
    <property type="entry name" value="crotonase-like"/>
    <property type="match status" value="1"/>
</dbReference>
<dbReference type="NCBIfam" id="NF006008">
    <property type="entry name" value="PRK08139.1"/>
    <property type="match status" value="1"/>
</dbReference>
<keyword evidence="11" id="KW-1185">Reference proteome</keyword>
<dbReference type="EMBL" id="AJFE02098008">
    <property type="status" value="NOT_ANNOTATED_CDS"/>
    <property type="molecule type" value="Genomic_DNA"/>
</dbReference>
<evidence type="ECO:0000256" key="5">
    <source>
        <dbReference type="ARBA" id="ARBA00023098"/>
    </source>
</evidence>
<dbReference type="InterPro" id="IPR052377">
    <property type="entry name" value="Mitochondrial_ECH-domain"/>
</dbReference>
<evidence type="ECO:0000256" key="2">
    <source>
        <dbReference type="ARBA" id="ARBA00005254"/>
    </source>
</evidence>
<dbReference type="Ensembl" id="ENSPPAT00000021616.1">
    <property type="protein sequence ID" value="ENSPPAP00000004717.1"/>
    <property type="gene ID" value="ENSPPAG00000019724.1"/>
</dbReference>
<dbReference type="OMA" id="SCDMVVC"/>
<dbReference type="GO" id="GO:0005739">
    <property type="term" value="C:mitochondrion"/>
    <property type="evidence" value="ECO:0007669"/>
    <property type="project" value="UniProtKB-SubCell"/>
</dbReference>
<dbReference type="EMBL" id="AJFE02098011">
    <property type="status" value="NOT_ANNOTATED_CDS"/>
    <property type="molecule type" value="Genomic_DNA"/>
</dbReference>